<keyword evidence="9" id="KW-1185">Reference proteome</keyword>
<evidence type="ECO:0000256" key="3">
    <source>
        <dbReference type="ARBA" id="ARBA00022692"/>
    </source>
</evidence>
<comment type="caution">
    <text evidence="7">Lacks conserved residue(s) required for the propagation of feature annotation.</text>
</comment>
<dbReference type="PANTHER" id="PTHR11009">
    <property type="entry name" value="DER1-LIKE PROTEIN, DERLIN"/>
    <property type="match status" value="1"/>
</dbReference>
<name>A0AAV5RMZ0_STABA</name>
<feature type="transmembrane region" description="Helical" evidence="7">
    <location>
        <begin position="97"/>
        <end position="116"/>
    </location>
</feature>
<dbReference type="EMBL" id="BTGC01000008">
    <property type="protein sequence ID" value="GMM52476.1"/>
    <property type="molecule type" value="Genomic_DNA"/>
</dbReference>
<evidence type="ECO:0000256" key="2">
    <source>
        <dbReference type="ARBA" id="ARBA00008917"/>
    </source>
</evidence>
<dbReference type="SUPFAM" id="SSF144091">
    <property type="entry name" value="Rhomboid-like"/>
    <property type="match status" value="1"/>
</dbReference>
<organism evidence="8 9">
    <name type="scientific">Starmerella bacillaris</name>
    <name type="common">Yeast</name>
    <name type="synonym">Candida zemplinina</name>
    <dbReference type="NCBI Taxonomy" id="1247836"/>
    <lineage>
        <taxon>Eukaryota</taxon>
        <taxon>Fungi</taxon>
        <taxon>Dikarya</taxon>
        <taxon>Ascomycota</taxon>
        <taxon>Saccharomycotina</taxon>
        <taxon>Dipodascomycetes</taxon>
        <taxon>Dipodascales</taxon>
        <taxon>Trichomonascaceae</taxon>
        <taxon>Starmerella</taxon>
    </lineage>
</organism>
<evidence type="ECO:0000256" key="1">
    <source>
        <dbReference type="ARBA" id="ARBA00004477"/>
    </source>
</evidence>
<accession>A0AAV5RMZ0</accession>
<evidence type="ECO:0000313" key="9">
    <source>
        <dbReference type="Proteomes" id="UP001362899"/>
    </source>
</evidence>
<comment type="similarity">
    <text evidence="2 7">Belongs to the derlin family.</text>
</comment>
<keyword evidence="5 7" id="KW-1133">Transmembrane helix</keyword>
<proteinExistence type="inferred from homology"/>
<keyword evidence="4 7" id="KW-0256">Endoplasmic reticulum</keyword>
<feature type="transmembrane region" description="Helical" evidence="7">
    <location>
        <begin position="21"/>
        <end position="39"/>
    </location>
</feature>
<dbReference type="Pfam" id="PF04511">
    <property type="entry name" value="DER1"/>
    <property type="match status" value="1"/>
</dbReference>
<keyword evidence="3 7" id="KW-0812">Transmembrane</keyword>
<gene>
    <name evidence="8" type="ORF">DASB73_034390</name>
</gene>
<evidence type="ECO:0000256" key="6">
    <source>
        <dbReference type="ARBA" id="ARBA00023136"/>
    </source>
</evidence>
<dbReference type="Proteomes" id="UP001362899">
    <property type="component" value="Unassembled WGS sequence"/>
</dbReference>
<dbReference type="GO" id="GO:0005789">
    <property type="term" value="C:endoplasmic reticulum membrane"/>
    <property type="evidence" value="ECO:0007669"/>
    <property type="project" value="UniProtKB-SubCell"/>
</dbReference>
<feature type="transmembrane region" description="Helical" evidence="7">
    <location>
        <begin position="54"/>
        <end position="76"/>
    </location>
</feature>
<dbReference type="InterPro" id="IPR007599">
    <property type="entry name" value="DER1"/>
</dbReference>
<sequence>MATQAPGFNDLWNRLPWVTKHISVGVIVLHLICVLYPYFPLQVWNIPGAPKWQVYRFVTSAMCTSGNGIGAVLSIFMFCTNLNDLESNFMRSRSRPLYYLAFITLVYHILGPRFHIYCYLDGIISALTWTLSQEEPFGMINVVVIPVQRRYAPLVQLGIAFLAGNGLRGLIDPLLGFFAAHMFMYITEIVPDCGGPQWLRQTPYLFTYPDRLEAEQQKAREYGSGYKLGKEKKNR</sequence>
<dbReference type="GO" id="GO:0006950">
    <property type="term" value="P:response to stress"/>
    <property type="evidence" value="ECO:0007669"/>
    <property type="project" value="UniProtKB-ARBA"/>
</dbReference>
<evidence type="ECO:0000313" key="8">
    <source>
        <dbReference type="EMBL" id="GMM52476.1"/>
    </source>
</evidence>
<evidence type="ECO:0000256" key="5">
    <source>
        <dbReference type="ARBA" id="ARBA00022989"/>
    </source>
</evidence>
<keyword evidence="6 7" id="KW-0472">Membrane</keyword>
<dbReference type="AlphaFoldDB" id="A0AAV5RMZ0"/>
<evidence type="ECO:0000256" key="7">
    <source>
        <dbReference type="RuleBase" id="RU363059"/>
    </source>
</evidence>
<evidence type="ECO:0000256" key="4">
    <source>
        <dbReference type="ARBA" id="ARBA00022824"/>
    </source>
</evidence>
<comment type="caution">
    <text evidence="8">The sequence shown here is derived from an EMBL/GenBank/DDBJ whole genome shotgun (WGS) entry which is preliminary data.</text>
</comment>
<reference evidence="8 9" key="1">
    <citation type="journal article" date="2023" name="Elife">
        <title>Identification of key yeast species and microbe-microbe interactions impacting larval growth of Drosophila in the wild.</title>
        <authorList>
            <person name="Mure A."/>
            <person name="Sugiura Y."/>
            <person name="Maeda R."/>
            <person name="Honda K."/>
            <person name="Sakurai N."/>
            <person name="Takahashi Y."/>
            <person name="Watada M."/>
            <person name="Katoh T."/>
            <person name="Gotoh A."/>
            <person name="Gotoh Y."/>
            <person name="Taniguchi I."/>
            <person name="Nakamura K."/>
            <person name="Hayashi T."/>
            <person name="Katayama T."/>
            <person name="Uemura T."/>
            <person name="Hattori Y."/>
        </authorList>
    </citation>
    <scope>NUCLEOTIDE SEQUENCE [LARGE SCALE GENOMIC DNA]</scope>
    <source>
        <strain evidence="8 9">SB-73</strain>
    </source>
</reference>
<protein>
    <recommendedName>
        <fullName evidence="7">Derlin</fullName>
    </recommendedName>
</protein>
<comment type="function">
    <text evidence="7">May be involved in the degradation of misfolded endoplasmic reticulum (ER) luminal proteins.</text>
</comment>
<dbReference type="InterPro" id="IPR035952">
    <property type="entry name" value="Rhomboid-like_sf"/>
</dbReference>
<comment type="subcellular location">
    <subcellularLocation>
        <location evidence="1 7">Endoplasmic reticulum membrane</location>
        <topology evidence="1 7">Multi-pass membrane protein</topology>
    </subcellularLocation>
</comment>